<evidence type="ECO:0000313" key="2">
    <source>
        <dbReference type="Proteomes" id="UP001060085"/>
    </source>
</evidence>
<comment type="caution">
    <text evidence="1">The sequence shown here is derived from an EMBL/GenBank/DDBJ whole genome shotgun (WGS) entry which is preliminary data.</text>
</comment>
<proteinExistence type="predicted"/>
<dbReference type="EMBL" id="CM044702">
    <property type="protein sequence ID" value="KAI5677615.1"/>
    <property type="molecule type" value="Genomic_DNA"/>
</dbReference>
<dbReference type="Proteomes" id="UP001060085">
    <property type="component" value="Linkage Group LG02"/>
</dbReference>
<reference evidence="2" key="1">
    <citation type="journal article" date="2023" name="Nat. Plants">
        <title>Single-cell RNA sequencing provides a high-resolution roadmap for understanding the multicellular compartmentation of specialized metabolism.</title>
        <authorList>
            <person name="Sun S."/>
            <person name="Shen X."/>
            <person name="Li Y."/>
            <person name="Li Y."/>
            <person name="Wang S."/>
            <person name="Li R."/>
            <person name="Zhang H."/>
            <person name="Shen G."/>
            <person name="Guo B."/>
            <person name="Wei J."/>
            <person name="Xu J."/>
            <person name="St-Pierre B."/>
            <person name="Chen S."/>
            <person name="Sun C."/>
        </authorList>
    </citation>
    <scope>NUCLEOTIDE SEQUENCE [LARGE SCALE GENOMIC DNA]</scope>
</reference>
<name>A0ACC0BY79_CATRO</name>
<protein>
    <submittedName>
        <fullName evidence="1">Uncharacterized protein</fullName>
    </submittedName>
</protein>
<evidence type="ECO:0000313" key="1">
    <source>
        <dbReference type="EMBL" id="KAI5677615.1"/>
    </source>
</evidence>
<accession>A0ACC0BY79</accession>
<sequence>MFQPLMFIEYYEGPPADAIVLEKLETLPFKLFSSLSVKRERERQRPSKKFFLTSSALLPSFAHCRCRSHPTSPWACLSVSVRSSMSKNGSSHPNRPPLFSSIISLLCSDSLLKPSPNFHASETIPPPAPSSRVLGNLGKKFQTKLTNLGCLYGNDH</sequence>
<gene>
    <name evidence="1" type="ORF">M9H77_08565</name>
</gene>
<keyword evidence="2" id="KW-1185">Reference proteome</keyword>
<organism evidence="1 2">
    <name type="scientific">Catharanthus roseus</name>
    <name type="common">Madagascar periwinkle</name>
    <name type="synonym">Vinca rosea</name>
    <dbReference type="NCBI Taxonomy" id="4058"/>
    <lineage>
        <taxon>Eukaryota</taxon>
        <taxon>Viridiplantae</taxon>
        <taxon>Streptophyta</taxon>
        <taxon>Embryophyta</taxon>
        <taxon>Tracheophyta</taxon>
        <taxon>Spermatophyta</taxon>
        <taxon>Magnoliopsida</taxon>
        <taxon>eudicotyledons</taxon>
        <taxon>Gunneridae</taxon>
        <taxon>Pentapetalae</taxon>
        <taxon>asterids</taxon>
        <taxon>lamiids</taxon>
        <taxon>Gentianales</taxon>
        <taxon>Apocynaceae</taxon>
        <taxon>Rauvolfioideae</taxon>
        <taxon>Vinceae</taxon>
        <taxon>Catharanthinae</taxon>
        <taxon>Catharanthus</taxon>
    </lineage>
</organism>